<keyword evidence="4" id="KW-0647">Proteasome</keyword>
<keyword evidence="3" id="KW-0131">Cell cycle</keyword>
<organism evidence="4 5">
    <name type="scientific">Cryptosporidium xiaoi</name>
    <dbReference type="NCBI Taxonomy" id="659607"/>
    <lineage>
        <taxon>Eukaryota</taxon>
        <taxon>Sar</taxon>
        <taxon>Alveolata</taxon>
        <taxon>Apicomplexa</taxon>
        <taxon>Conoidasida</taxon>
        <taxon>Coccidia</taxon>
        <taxon>Eucoccidiorida</taxon>
        <taxon>Eimeriorina</taxon>
        <taxon>Cryptosporidiidae</taxon>
        <taxon>Cryptosporidium</taxon>
    </lineage>
</organism>
<accession>A0AAV9XTI3</accession>
<evidence type="ECO:0000313" key="4">
    <source>
        <dbReference type="EMBL" id="KAK6588068.1"/>
    </source>
</evidence>
<keyword evidence="2" id="KW-0498">Mitosis</keyword>
<dbReference type="GO" id="GO:0070979">
    <property type="term" value="P:protein K11-linked ubiquitination"/>
    <property type="evidence" value="ECO:0007669"/>
    <property type="project" value="TreeGrafter"/>
</dbReference>
<dbReference type="GO" id="GO:0005680">
    <property type="term" value="C:anaphase-promoting complex"/>
    <property type="evidence" value="ECO:0007669"/>
    <property type="project" value="InterPro"/>
</dbReference>
<sequence length="1986" mass="229353">MVNAYIFEEFSIYKNSINDKDVKSENDTCIFPFHGHVNADKKQKEWKYPRKTEIDGDGNELLYCWSNCTKQLFRISTKCSYHDVVTDRPIKRHINTKEAIISDIEPSFWCEVNFSKYGLCIMFIDNDGFLYLVKEYENKKIIVDDLRFLEIIPLKEGAILVGFREMNKENLVYRAILDHPLEQPRQIFIEIYSSSENEKKPLDNIKLIWGSKEYPLVFAYNLVDKHHILLKYSYLCNSISSTLSLKVIWREKVECGDYIAKTVFISRTILEDKYYLVFHTPRSEQLKFVGFETSMFRSICNDGVFNYNACYTTFDVLNNVKSVIPMDFRSNKNKLFGLSSLFGFNFQLSDKLFFNETENVPTFSIVLSNLGDISLYFGFTFISRINIDNKTKNLFEITDLSSGISGNFDILALVPDGELAGNKVEVGLRCNIKIISDDLLLQILIKLLIKITNPYVSTSIVRRIFGCDYDFQWKTLCNIIFGVSLTTDDLEGKMAFKKNEKILESPLSSVYKKIKLFQEKKNVSNNGSVHLPNLILFWKDHLKNRTGSPFNREEFSPLFSKGLIPLELLNPDKPREDEFKDQEEFDMNINKELMYLLHCLFEELSLFPLLNITGCITNRFRDDILLPLSKMLGLQAYYEYYQSFDLKYDIVCTESLKKQLDEWETPPILLNKISMILNFKKLDKKDNYYLIIKKYFPLQQFTLSLYENLVWNPNKLEILRFICSNGINRNILPLLSPILSSPIEKFLSDISNDNICLNLNDDECCLIERVDLLSLENVFEKAVINFNVIKSSKKKSYVNVPATALPHGRNSVDDQKNMLENIHSYYKGKVDKTKKYNFDRETIIEKWKLYLSEYSNLKPSNFLFDWFFKIFSYDTRLCEALELLSLQIPPQVLLQRSSGAYPIDEESWDEFQRQRIIDAIQILYTNFLGKVACTFGSHSFDINLSKLTRPKIVSKVYEIASNTLLSVDFERFKELYFEISVWNDFYLGILESMKFNLSCYYLNKSEQDSKRKSWLFEQIKVFSSPEDSPFLSGFLFGISLNGFIKSQNNKAPNSYPIIIESSEIYRILQNDGNTVKTCSLLLGTAISALKTQNKLLFRLYLMHIPSILPNVYTKSLQISNFNQYSAIVSIGLLFAQTRNAQVIEILTSEFLRSISEIDDQASINPFIYSISVAISLGMVVQNSENIEGNSSKALYNGTDITEILLSCIHVDKTPKFSSNIESSPNLENYTDHSGLKRFNIENELLNLIQSESLNNENYFGKNSNKTPENNKFSNSSKHFCSKAIDQTILRVPAILALTIMYLGTKSSYISNSIPIPFDKPEELINYRPETLIFMAMSKVVIEWDDKCIPSYEYIRNRIPRYLRYLPPDRTFPFPILEELDEVYSDSKIDARLVNLINKGELDWIHCIQSRIAILCGIIWGIGIVFSGKRVRRLKTIIAAVIRYIDNIPPVQIPLCLASAIRDKGVCSLQVTIDKWSKDLGIRVCLTSLSTIFSGDGDKDILDLIKYFRNQLLESSQFQWTSSTAISPYSAFSVPPIENVYSQLMAYNNALGFLFLSAGHLSFDSSNTLCSTFLLLATHPFYPKDASDTNTPGIIFQPLRYLFISTLGSARRAIIPKLVKRLPCSHDMSGKYKGFAYKEVKYVPVQVELKQTNNTNGVKIEYIILPSVLPDWKEIKSITVIGSNYYPFHVDFENDKDSPQVKRLFEGKLWLKLREGCSEYSWSEAKYIIQNVRSPLLQSDLPKISADISVTKQMFFFHSANNYREVRVKIPKNSLNDEINRLFDKFSNTLVIADSVYNKSLKKKNELIGGSKGKKFVGRFMIHSYIDQVNANLDLILGNLDGCHDIKVSPDIIRILRITYLVDKNSKVKELFVKLNNIFNLQMDTLSHHIRLYYEGYGGTMYLSYNERKNLGVFLELNGMPQTTNFHSTIYNLMQNSSIDRLLLEDYKKNEEIISLILRSEFPMITSLGLRVLKMVVFDLFYKNRTH</sequence>
<dbReference type="PANTHER" id="PTHR12827">
    <property type="entry name" value="MEIOTIC CHECKPOINT REGULATOR TSG24 FAMILY MEMBER"/>
    <property type="match status" value="1"/>
</dbReference>
<name>A0AAV9XTI3_9CRYT</name>
<dbReference type="GO" id="GO:0051301">
    <property type="term" value="P:cell division"/>
    <property type="evidence" value="ECO:0007669"/>
    <property type="project" value="UniProtKB-KW"/>
</dbReference>
<evidence type="ECO:0000256" key="2">
    <source>
        <dbReference type="ARBA" id="ARBA00022776"/>
    </source>
</evidence>
<comment type="caution">
    <text evidence="4">The sequence shown here is derived from an EMBL/GenBank/DDBJ whole genome shotgun (WGS) entry which is preliminary data.</text>
</comment>
<keyword evidence="5" id="KW-1185">Reference proteome</keyword>
<dbReference type="GO" id="GO:0007091">
    <property type="term" value="P:metaphase/anaphase transition of mitotic cell cycle"/>
    <property type="evidence" value="ECO:0007669"/>
    <property type="project" value="TreeGrafter"/>
</dbReference>
<protein>
    <submittedName>
        <fullName evidence="4">Cut4 Apc1p TSG24 family regulator and 26S proteasome regulatory complex</fullName>
    </submittedName>
</protein>
<reference evidence="4 5" key="1">
    <citation type="submission" date="2023-10" db="EMBL/GenBank/DDBJ databases">
        <title>Comparative genomics analysis reveals potential genetic determinants of host preference in Cryptosporidium xiaoi.</title>
        <authorList>
            <person name="Xiao L."/>
            <person name="Li J."/>
        </authorList>
    </citation>
    <scope>NUCLEOTIDE SEQUENCE [LARGE SCALE GENOMIC DNA]</scope>
    <source>
        <strain evidence="4 5">52996</strain>
    </source>
</reference>
<dbReference type="GO" id="GO:0060090">
    <property type="term" value="F:molecular adaptor activity"/>
    <property type="evidence" value="ECO:0007669"/>
    <property type="project" value="TreeGrafter"/>
</dbReference>
<dbReference type="GO" id="GO:0031145">
    <property type="term" value="P:anaphase-promoting complex-dependent catabolic process"/>
    <property type="evidence" value="ECO:0007669"/>
    <property type="project" value="TreeGrafter"/>
</dbReference>
<proteinExistence type="predicted"/>
<dbReference type="InterPro" id="IPR024990">
    <property type="entry name" value="Apc1"/>
</dbReference>
<evidence type="ECO:0000256" key="1">
    <source>
        <dbReference type="ARBA" id="ARBA00022618"/>
    </source>
</evidence>
<dbReference type="EMBL" id="JAWDEY010000035">
    <property type="protein sequence ID" value="KAK6588068.1"/>
    <property type="molecule type" value="Genomic_DNA"/>
</dbReference>
<keyword evidence="1" id="KW-0132">Cell division</keyword>
<dbReference type="Proteomes" id="UP001311799">
    <property type="component" value="Unassembled WGS sequence"/>
</dbReference>
<evidence type="ECO:0000313" key="5">
    <source>
        <dbReference type="Proteomes" id="UP001311799"/>
    </source>
</evidence>
<evidence type="ECO:0000256" key="3">
    <source>
        <dbReference type="ARBA" id="ARBA00023306"/>
    </source>
</evidence>
<gene>
    <name evidence="4" type="ORF">RS030_71045</name>
</gene>
<dbReference type="PANTHER" id="PTHR12827:SF3">
    <property type="entry name" value="ANAPHASE-PROMOTING COMPLEX SUBUNIT 1"/>
    <property type="match status" value="1"/>
</dbReference>
<dbReference type="GO" id="GO:0000502">
    <property type="term" value="C:proteasome complex"/>
    <property type="evidence" value="ECO:0007669"/>
    <property type="project" value="UniProtKB-KW"/>
</dbReference>